<comment type="caution">
    <text evidence="7">The sequence shown here is derived from an EMBL/GenBank/DDBJ whole genome shotgun (WGS) entry which is preliminary data.</text>
</comment>
<protein>
    <submittedName>
        <fullName evidence="7">2-succinyl-5-enolpyruvyl-6-hydroxy-3-cyclohexene-1-carboxylate synthase</fullName>
        <ecNumber evidence="7">2.2.1.9</ecNumber>
    </submittedName>
</protein>
<keyword evidence="1 7" id="KW-0808">Transferase</keyword>
<dbReference type="PANTHER" id="PTHR42916">
    <property type="entry name" value="2-SUCCINYL-5-ENOLPYRUVYL-6-HYDROXY-3-CYCLOHEXENE-1-CARBOXYLATE SYNTHASE"/>
    <property type="match status" value="1"/>
</dbReference>
<reference evidence="7 8" key="1">
    <citation type="submission" date="2020-08" db="EMBL/GenBank/DDBJ databases">
        <title>Genomic Encyclopedia of Type Strains, Phase IV (KMG-IV): sequencing the most valuable type-strain genomes for metagenomic binning, comparative biology and taxonomic classification.</title>
        <authorList>
            <person name="Goeker M."/>
        </authorList>
    </citation>
    <scope>NUCLEOTIDE SEQUENCE [LARGE SCALE GENOMIC DNA]</scope>
    <source>
        <strain evidence="7 8">DSM 22548</strain>
    </source>
</reference>
<dbReference type="InterPro" id="IPR012001">
    <property type="entry name" value="Thiamin_PyroP_enz_TPP-bd_dom"/>
</dbReference>
<keyword evidence="4" id="KW-0786">Thiamine pyrophosphate</keyword>
<dbReference type="PANTHER" id="PTHR42916:SF1">
    <property type="entry name" value="PROTEIN PHYLLO, CHLOROPLASTIC"/>
    <property type="match status" value="1"/>
</dbReference>
<dbReference type="GO" id="GO:0030976">
    <property type="term" value="F:thiamine pyrophosphate binding"/>
    <property type="evidence" value="ECO:0007669"/>
    <property type="project" value="InterPro"/>
</dbReference>
<keyword evidence="3" id="KW-0460">Magnesium</keyword>
<dbReference type="InterPro" id="IPR004433">
    <property type="entry name" value="MenaQ_synth_MenD"/>
</dbReference>
<name>A0A7W5XY65_9BACT</name>
<dbReference type="Gene3D" id="3.40.50.1220">
    <property type="entry name" value="TPP-binding domain"/>
    <property type="match status" value="1"/>
</dbReference>
<dbReference type="GO" id="GO:0009234">
    <property type="term" value="P:menaquinone biosynthetic process"/>
    <property type="evidence" value="ECO:0007669"/>
    <property type="project" value="InterPro"/>
</dbReference>
<gene>
    <name evidence="7" type="ORF">FHS60_001393</name>
</gene>
<proteinExistence type="predicted"/>
<evidence type="ECO:0000313" key="7">
    <source>
        <dbReference type="EMBL" id="MBB3702920.1"/>
    </source>
</evidence>
<dbReference type="SUPFAM" id="SSF52518">
    <property type="entry name" value="Thiamin diphosphate-binding fold (THDP-binding)"/>
    <property type="match status" value="2"/>
</dbReference>
<evidence type="ECO:0000256" key="3">
    <source>
        <dbReference type="ARBA" id="ARBA00022842"/>
    </source>
</evidence>
<dbReference type="EMBL" id="JACICA010000006">
    <property type="protein sequence ID" value="MBB3702920.1"/>
    <property type="molecule type" value="Genomic_DNA"/>
</dbReference>
<sequence>MKQKYYTNERNIQIVISLLKQHGIKRVIASPGTTNMTFIGSIQNDPWFEIWSSVDERSAAYIACGMAAETGEPVVISCTGATASRNYYPGMTEAYYRKLPVLAITSHRGDYQIGHLIDQQIDRRQIAKDVALESVVVPLVKDANDEKYCTIEANKAILALTQNGGGPAHINMFTTYSQDFSVKELPPARAIFRHTLSDSLPALPSGRIGVFISSHRDFTKEETAAIDNFCASHDAVVFCDHTSSFYGKYAVHMSLPFAQRDLDTELKHLDLLIHIGEVSGDGYKEYQKRVWRVSEDGALRDSFNCLSDVFMMPEKSFFERYTAEGERKENYLNECLALYQEVYSKLTNIPFGNIRIAQHLSQRLPINSEIHFGIFNSLRSWNFFQLPEGVKGQCNVGGFGIDGAVSTMVGASLANPNRIVFGVFGDLAFFYDMNVIGNRHVGNNLRILLVNNGKGAEFRLYGHPCSIFGQEADAYLDAAGHFGNQSAKLVRHYAEDLGYEYRSASNEAEFESLVTWFTTPNITEKPLFLEVFTESENESVALEKVLHLASTPTGVFKNRIKATMTNIIGEKGKAVVKKLLRE</sequence>
<keyword evidence="2" id="KW-0479">Metal-binding</keyword>
<organism evidence="7 8">
    <name type="scientific">Alloprevotella rava</name>
    <dbReference type="NCBI Taxonomy" id="671218"/>
    <lineage>
        <taxon>Bacteria</taxon>
        <taxon>Pseudomonadati</taxon>
        <taxon>Bacteroidota</taxon>
        <taxon>Bacteroidia</taxon>
        <taxon>Bacteroidales</taxon>
        <taxon>Prevotellaceae</taxon>
        <taxon>Alloprevotella</taxon>
    </lineage>
</organism>
<dbReference type="GO" id="GO:0046872">
    <property type="term" value="F:metal ion binding"/>
    <property type="evidence" value="ECO:0007669"/>
    <property type="project" value="UniProtKB-KW"/>
</dbReference>
<evidence type="ECO:0000256" key="2">
    <source>
        <dbReference type="ARBA" id="ARBA00022723"/>
    </source>
</evidence>
<evidence type="ECO:0000256" key="1">
    <source>
        <dbReference type="ARBA" id="ARBA00022679"/>
    </source>
</evidence>
<dbReference type="CDD" id="cd07037">
    <property type="entry name" value="TPP_PYR_MenD"/>
    <property type="match status" value="1"/>
</dbReference>
<dbReference type="InterPro" id="IPR029061">
    <property type="entry name" value="THDP-binding"/>
</dbReference>
<dbReference type="PIRSF" id="PIRSF004983">
    <property type="entry name" value="MenD"/>
    <property type="match status" value="1"/>
</dbReference>
<feature type="domain" description="Thiamine pyrophosphate enzyme N-terminal TPP-binding" evidence="6">
    <location>
        <begin position="13"/>
        <end position="123"/>
    </location>
</feature>
<dbReference type="AlphaFoldDB" id="A0A7W5XY65"/>
<accession>A0A7W5XY65</accession>
<dbReference type="GO" id="GO:0070204">
    <property type="term" value="F:2-succinyl-5-enolpyruvyl-6-hydroxy-3-cyclohexene-1-carboxylic-acid synthase activity"/>
    <property type="evidence" value="ECO:0007669"/>
    <property type="project" value="UniProtKB-EC"/>
</dbReference>
<keyword evidence="5" id="KW-0464">Manganese</keyword>
<evidence type="ECO:0000259" key="6">
    <source>
        <dbReference type="Pfam" id="PF02776"/>
    </source>
</evidence>
<dbReference type="Pfam" id="PF02776">
    <property type="entry name" value="TPP_enzyme_N"/>
    <property type="match status" value="1"/>
</dbReference>
<evidence type="ECO:0000256" key="5">
    <source>
        <dbReference type="ARBA" id="ARBA00023211"/>
    </source>
</evidence>
<evidence type="ECO:0000256" key="4">
    <source>
        <dbReference type="ARBA" id="ARBA00023052"/>
    </source>
</evidence>
<dbReference type="RefSeq" id="WP_183696680.1">
    <property type="nucleotide sequence ID" value="NZ_JACICA010000006.1"/>
</dbReference>
<dbReference type="EC" id="2.2.1.9" evidence="7"/>
<dbReference type="Proteomes" id="UP000541425">
    <property type="component" value="Unassembled WGS sequence"/>
</dbReference>
<dbReference type="Gene3D" id="3.40.50.970">
    <property type="match status" value="2"/>
</dbReference>
<evidence type="ECO:0000313" key="8">
    <source>
        <dbReference type="Proteomes" id="UP000541425"/>
    </source>
</evidence>